<keyword evidence="1" id="KW-0472">Membrane</keyword>
<keyword evidence="3" id="KW-1185">Reference proteome</keyword>
<protein>
    <submittedName>
        <fullName evidence="2">Uncharacterized protein</fullName>
    </submittedName>
</protein>
<name>A0A2S9XB78_9BACT</name>
<dbReference type="AlphaFoldDB" id="A0A2S9XB78"/>
<gene>
    <name evidence="2" type="ORF">ENSA5_69020</name>
</gene>
<dbReference type="Proteomes" id="UP000237968">
    <property type="component" value="Unassembled WGS sequence"/>
</dbReference>
<dbReference type="EMBL" id="PVNK01000308">
    <property type="protein sequence ID" value="PRP89961.1"/>
    <property type="molecule type" value="Genomic_DNA"/>
</dbReference>
<comment type="caution">
    <text evidence="2">The sequence shown here is derived from an EMBL/GenBank/DDBJ whole genome shotgun (WGS) entry which is preliminary data.</text>
</comment>
<organism evidence="2 3">
    <name type="scientific">Enhygromyxa salina</name>
    <dbReference type="NCBI Taxonomy" id="215803"/>
    <lineage>
        <taxon>Bacteria</taxon>
        <taxon>Pseudomonadati</taxon>
        <taxon>Myxococcota</taxon>
        <taxon>Polyangia</taxon>
        <taxon>Nannocystales</taxon>
        <taxon>Nannocystaceae</taxon>
        <taxon>Enhygromyxa</taxon>
    </lineage>
</organism>
<dbReference type="RefSeq" id="WP_106396025.1">
    <property type="nucleotide sequence ID" value="NZ_PVNK01000308.1"/>
</dbReference>
<evidence type="ECO:0000313" key="3">
    <source>
        <dbReference type="Proteomes" id="UP000237968"/>
    </source>
</evidence>
<evidence type="ECO:0000313" key="2">
    <source>
        <dbReference type="EMBL" id="PRP89961.1"/>
    </source>
</evidence>
<feature type="transmembrane region" description="Helical" evidence="1">
    <location>
        <begin position="77"/>
        <end position="104"/>
    </location>
</feature>
<proteinExistence type="predicted"/>
<feature type="transmembrane region" description="Helical" evidence="1">
    <location>
        <begin position="49"/>
        <end position="71"/>
    </location>
</feature>
<sequence>MSNDKSSRRPIRAQRSAAALANDDGRHGWAPILAAVTIDLADFATAGPLGLVAGLAVGGALTTFVALISGVRPARALLLGLFGALYCALPLTEPIPMATMLTLLHGFLLRRGSPEPELVPAPARVVQTGPARPRQA</sequence>
<evidence type="ECO:0000256" key="1">
    <source>
        <dbReference type="SAM" id="Phobius"/>
    </source>
</evidence>
<accession>A0A2S9XB78</accession>
<keyword evidence="1" id="KW-1133">Transmembrane helix</keyword>
<reference evidence="2 3" key="1">
    <citation type="submission" date="2018-03" db="EMBL/GenBank/DDBJ databases">
        <title>Draft Genome Sequences of the Obligatory Marine Myxobacteria Enhygromyxa salina SWB005.</title>
        <authorList>
            <person name="Poehlein A."/>
            <person name="Moghaddam J.A."/>
            <person name="Harms H."/>
            <person name="Alanjari M."/>
            <person name="Koenig G.M."/>
            <person name="Daniel R."/>
            <person name="Schaeberle T.F."/>
        </authorList>
    </citation>
    <scope>NUCLEOTIDE SEQUENCE [LARGE SCALE GENOMIC DNA]</scope>
    <source>
        <strain evidence="2 3">SWB005</strain>
    </source>
</reference>
<keyword evidence="1" id="KW-0812">Transmembrane</keyword>